<keyword evidence="3" id="KW-1185">Reference proteome</keyword>
<sequence length="132" mass="14906">MKTIQVRTFQESDFEAVQQLNQKEGWTSLIEKGQDTMCSWLNSEPALVATDGDEVVGYLRGLTDGNITLYICELLIKESHRNQGIGDKLIQVAHECYPSTRVEMLATNDSGGYYEKRGYRAFAGFRKAAEEM</sequence>
<dbReference type="Pfam" id="PF13508">
    <property type="entry name" value="Acetyltransf_7"/>
    <property type="match status" value="1"/>
</dbReference>
<dbReference type="CDD" id="cd04301">
    <property type="entry name" value="NAT_SF"/>
    <property type="match status" value="1"/>
</dbReference>
<accession>A0A931HWI2</accession>
<comment type="caution">
    <text evidence="2">The sequence shown here is derived from an EMBL/GenBank/DDBJ whole genome shotgun (WGS) entry which is preliminary data.</text>
</comment>
<evidence type="ECO:0000259" key="1">
    <source>
        <dbReference type="PROSITE" id="PS51186"/>
    </source>
</evidence>
<name>A0A931HWI2_9BACI</name>
<dbReference type="Gene3D" id="3.40.630.30">
    <property type="match status" value="1"/>
</dbReference>
<proteinExistence type="predicted"/>
<reference evidence="2 3" key="1">
    <citation type="journal article" date="2005" name="Int. J. Syst. Evol. Microbiol.">
        <title>Halobacillus yeomjeoni sp. nov., isolated from a marine solar saltern in Korea.</title>
        <authorList>
            <person name="Yoon J.H."/>
            <person name="Kang S.J."/>
            <person name="Lee C.H."/>
            <person name="Oh H.W."/>
            <person name="Oh T.K."/>
        </authorList>
    </citation>
    <scope>NUCLEOTIDE SEQUENCE [LARGE SCALE GENOMIC DNA]</scope>
    <source>
        <strain evidence="2 3">KCTC 3957</strain>
    </source>
</reference>
<feature type="domain" description="N-acetyltransferase" evidence="1">
    <location>
        <begin position="4"/>
        <end position="132"/>
    </location>
</feature>
<protein>
    <submittedName>
        <fullName evidence="2">GNAT family N-acetyltransferase</fullName>
    </submittedName>
</protein>
<dbReference type="RefSeq" id="WP_197317809.1">
    <property type="nucleotide sequence ID" value="NZ_JADZSC010000003.1"/>
</dbReference>
<dbReference type="AlphaFoldDB" id="A0A931HWI2"/>
<dbReference type="EMBL" id="JADZSC010000003">
    <property type="protein sequence ID" value="MBH0231167.1"/>
    <property type="molecule type" value="Genomic_DNA"/>
</dbReference>
<dbReference type="InterPro" id="IPR000182">
    <property type="entry name" value="GNAT_dom"/>
</dbReference>
<evidence type="ECO:0000313" key="3">
    <source>
        <dbReference type="Proteomes" id="UP000614490"/>
    </source>
</evidence>
<dbReference type="GO" id="GO:0016747">
    <property type="term" value="F:acyltransferase activity, transferring groups other than amino-acyl groups"/>
    <property type="evidence" value="ECO:0007669"/>
    <property type="project" value="InterPro"/>
</dbReference>
<dbReference type="PROSITE" id="PS51186">
    <property type="entry name" value="GNAT"/>
    <property type="match status" value="1"/>
</dbReference>
<dbReference type="InterPro" id="IPR016181">
    <property type="entry name" value="Acyl_CoA_acyltransferase"/>
</dbReference>
<gene>
    <name evidence="2" type="ORF">H0267_13150</name>
</gene>
<evidence type="ECO:0000313" key="2">
    <source>
        <dbReference type="EMBL" id="MBH0231167.1"/>
    </source>
</evidence>
<dbReference type="Proteomes" id="UP000614490">
    <property type="component" value="Unassembled WGS sequence"/>
</dbReference>
<organism evidence="2 3">
    <name type="scientific">Halobacillus yeomjeoni</name>
    <dbReference type="NCBI Taxonomy" id="311194"/>
    <lineage>
        <taxon>Bacteria</taxon>
        <taxon>Bacillati</taxon>
        <taxon>Bacillota</taxon>
        <taxon>Bacilli</taxon>
        <taxon>Bacillales</taxon>
        <taxon>Bacillaceae</taxon>
        <taxon>Halobacillus</taxon>
    </lineage>
</organism>
<dbReference type="SUPFAM" id="SSF55729">
    <property type="entry name" value="Acyl-CoA N-acyltransferases (Nat)"/>
    <property type="match status" value="1"/>
</dbReference>